<dbReference type="Proteomes" id="UP000807306">
    <property type="component" value="Unassembled WGS sequence"/>
</dbReference>
<name>A0A9P6E459_9AGAR</name>
<keyword evidence="1" id="KW-1133">Transmembrane helix</keyword>
<feature type="transmembrane region" description="Helical" evidence="1">
    <location>
        <begin position="83"/>
        <end position="104"/>
    </location>
</feature>
<evidence type="ECO:0000256" key="1">
    <source>
        <dbReference type="SAM" id="Phobius"/>
    </source>
</evidence>
<organism evidence="3 4">
    <name type="scientific">Crepidotus variabilis</name>
    <dbReference type="NCBI Taxonomy" id="179855"/>
    <lineage>
        <taxon>Eukaryota</taxon>
        <taxon>Fungi</taxon>
        <taxon>Dikarya</taxon>
        <taxon>Basidiomycota</taxon>
        <taxon>Agaricomycotina</taxon>
        <taxon>Agaricomycetes</taxon>
        <taxon>Agaricomycetidae</taxon>
        <taxon>Agaricales</taxon>
        <taxon>Agaricineae</taxon>
        <taxon>Crepidotaceae</taxon>
        <taxon>Crepidotus</taxon>
    </lineage>
</organism>
<keyword evidence="1" id="KW-0812">Transmembrane</keyword>
<feature type="transmembrane region" description="Helical" evidence="1">
    <location>
        <begin position="116"/>
        <end position="135"/>
    </location>
</feature>
<feature type="transmembrane region" description="Helical" evidence="1">
    <location>
        <begin position="224"/>
        <end position="246"/>
    </location>
</feature>
<reference evidence="3" key="1">
    <citation type="submission" date="2020-11" db="EMBL/GenBank/DDBJ databases">
        <authorList>
            <consortium name="DOE Joint Genome Institute"/>
            <person name="Ahrendt S."/>
            <person name="Riley R."/>
            <person name="Andreopoulos W."/>
            <person name="Labutti K."/>
            <person name="Pangilinan J."/>
            <person name="Ruiz-Duenas F.J."/>
            <person name="Barrasa J.M."/>
            <person name="Sanchez-Garcia M."/>
            <person name="Camarero S."/>
            <person name="Miyauchi S."/>
            <person name="Serrano A."/>
            <person name="Linde D."/>
            <person name="Babiker R."/>
            <person name="Drula E."/>
            <person name="Ayuso-Fernandez I."/>
            <person name="Pacheco R."/>
            <person name="Padilla G."/>
            <person name="Ferreira P."/>
            <person name="Barriuso J."/>
            <person name="Kellner H."/>
            <person name="Castanera R."/>
            <person name="Alfaro M."/>
            <person name="Ramirez L."/>
            <person name="Pisabarro A.G."/>
            <person name="Kuo A."/>
            <person name="Tritt A."/>
            <person name="Lipzen A."/>
            <person name="He G."/>
            <person name="Yan M."/>
            <person name="Ng V."/>
            <person name="Cullen D."/>
            <person name="Martin F."/>
            <person name="Rosso M.-N."/>
            <person name="Henrissat B."/>
            <person name="Hibbett D."/>
            <person name="Martinez A.T."/>
            <person name="Grigoriev I.V."/>
        </authorList>
    </citation>
    <scope>NUCLEOTIDE SEQUENCE</scope>
    <source>
        <strain evidence="3">CBS 506.95</strain>
    </source>
</reference>
<proteinExistence type="predicted"/>
<dbReference type="OrthoDB" id="3242409at2759"/>
<keyword evidence="1" id="KW-0472">Membrane</keyword>
<feature type="transmembrane region" description="Helical" evidence="1">
    <location>
        <begin position="200"/>
        <end position="218"/>
    </location>
</feature>
<sequence>MISHLLLAAESTAKAEANIILRYNVQFASIALLYYDYTLTWTREVKHFWLRKPTLSSVLYLFCRYGMLANVIYTIAVTGKLKALRLCSAIGVAGRVGILAVWGVRTYAIFDKHRGILAFFAALGLARLAFAIIHVPFVSCVENAQDPLGSVPSQLLAIITAVYEILSALVTTIRCYQILKITETLQSTRKTLTHIVLHQGLLYIACVTVFTVGTIALYNVEGAMFAPLLNAFTLPISGMMTCRFLLHLREWEHSSSYFDSMGDDPESILDCPLEFQTAANCNMRRTSWSEELRCDPLLRFADRHTDEELPGPDRV</sequence>
<feature type="transmembrane region" description="Helical" evidence="1">
    <location>
        <begin position="58"/>
        <end position="77"/>
    </location>
</feature>
<dbReference type="Pfam" id="PF20151">
    <property type="entry name" value="DUF6533"/>
    <property type="match status" value="1"/>
</dbReference>
<dbReference type="InterPro" id="IPR045340">
    <property type="entry name" value="DUF6533"/>
</dbReference>
<comment type="caution">
    <text evidence="3">The sequence shown here is derived from an EMBL/GenBank/DDBJ whole genome shotgun (WGS) entry which is preliminary data.</text>
</comment>
<feature type="transmembrane region" description="Helical" evidence="1">
    <location>
        <begin position="155"/>
        <end position="179"/>
    </location>
</feature>
<protein>
    <recommendedName>
        <fullName evidence="2">DUF6533 domain-containing protein</fullName>
    </recommendedName>
</protein>
<keyword evidence="4" id="KW-1185">Reference proteome</keyword>
<evidence type="ECO:0000313" key="3">
    <source>
        <dbReference type="EMBL" id="KAF9522172.1"/>
    </source>
</evidence>
<dbReference type="EMBL" id="MU157957">
    <property type="protein sequence ID" value="KAF9522172.1"/>
    <property type="molecule type" value="Genomic_DNA"/>
</dbReference>
<gene>
    <name evidence="3" type="ORF">CPB83DRAFT_899848</name>
</gene>
<feature type="domain" description="DUF6533" evidence="2">
    <location>
        <begin position="25"/>
        <end position="69"/>
    </location>
</feature>
<dbReference type="AlphaFoldDB" id="A0A9P6E459"/>
<accession>A0A9P6E459</accession>
<evidence type="ECO:0000259" key="2">
    <source>
        <dbReference type="Pfam" id="PF20151"/>
    </source>
</evidence>
<feature type="transmembrane region" description="Helical" evidence="1">
    <location>
        <begin position="20"/>
        <end position="37"/>
    </location>
</feature>
<evidence type="ECO:0000313" key="4">
    <source>
        <dbReference type="Proteomes" id="UP000807306"/>
    </source>
</evidence>